<protein>
    <submittedName>
        <fullName evidence="2">DUF1294 domain-containing protein</fullName>
    </submittedName>
</protein>
<evidence type="ECO:0000256" key="1">
    <source>
        <dbReference type="SAM" id="Phobius"/>
    </source>
</evidence>
<accession>A0ABY4F1R0</accession>
<keyword evidence="1" id="KW-0472">Membrane</keyword>
<dbReference type="Proteomes" id="UP000831782">
    <property type="component" value="Chromosome"/>
</dbReference>
<evidence type="ECO:0000313" key="2">
    <source>
        <dbReference type="EMBL" id="UOQ50604.1"/>
    </source>
</evidence>
<gene>
    <name evidence="2" type="ORF">MUN88_14010</name>
</gene>
<dbReference type="InterPro" id="IPR012156">
    <property type="entry name" value="Cold_shock_CspA"/>
</dbReference>
<dbReference type="EMBL" id="CP095072">
    <property type="protein sequence ID" value="UOQ50604.1"/>
    <property type="molecule type" value="Genomic_DNA"/>
</dbReference>
<dbReference type="Pfam" id="PF06961">
    <property type="entry name" value="DUF1294"/>
    <property type="match status" value="1"/>
</dbReference>
<organism evidence="2 3">
    <name type="scientific">Gracilibacillus caseinilyticus</name>
    <dbReference type="NCBI Taxonomy" id="2932256"/>
    <lineage>
        <taxon>Bacteria</taxon>
        <taxon>Bacillati</taxon>
        <taxon>Bacillota</taxon>
        <taxon>Bacilli</taxon>
        <taxon>Bacillales</taxon>
        <taxon>Bacillaceae</taxon>
        <taxon>Gracilibacillus</taxon>
    </lineage>
</organism>
<sequence>MWLDKQKARKQKWRIPEKRIWLLAIVGGACGATVGMYMFRHKTQHRTFVIGLPMIIILQIAMLLIVTQR</sequence>
<proteinExistence type="predicted"/>
<feature type="transmembrane region" description="Helical" evidence="1">
    <location>
        <begin position="20"/>
        <end position="39"/>
    </location>
</feature>
<evidence type="ECO:0000313" key="3">
    <source>
        <dbReference type="Proteomes" id="UP000831782"/>
    </source>
</evidence>
<feature type="transmembrane region" description="Helical" evidence="1">
    <location>
        <begin position="45"/>
        <end position="66"/>
    </location>
</feature>
<dbReference type="InterPro" id="IPR010718">
    <property type="entry name" value="DUF1294"/>
</dbReference>
<dbReference type="PROSITE" id="PS51257">
    <property type="entry name" value="PROKAR_LIPOPROTEIN"/>
    <property type="match status" value="1"/>
</dbReference>
<dbReference type="RefSeq" id="WP_244724539.1">
    <property type="nucleotide sequence ID" value="NZ_CP095072.1"/>
</dbReference>
<name>A0ABY4F1R0_9BACI</name>
<keyword evidence="3" id="KW-1185">Reference proteome</keyword>
<keyword evidence="1" id="KW-1133">Transmembrane helix</keyword>
<keyword evidence="1" id="KW-0812">Transmembrane</keyword>
<reference evidence="2 3" key="1">
    <citation type="submission" date="2022-04" db="EMBL/GenBank/DDBJ databases">
        <title>Gracilibacillus sp. isolated from saltern.</title>
        <authorList>
            <person name="Won M."/>
            <person name="Lee C.-M."/>
            <person name="Woen H.-Y."/>
            <person name="Kwon S.-W."/>
        </authorList>
    </citation>
    <scope>NUCLEOTIDE SEQUENCE [LARGE SCALE GENOMIC DNA]</scope>
    <source>
        <strain evidence="2 3">SSWR10-1</strain>
    </source>
</reference>
<dbReference type="PIRSF" id="PIRSF002599">
    <property type="entry name" value="Cold_shock_A"/>
    <property type="match status" value="1"/>
</dbReference>